<dbReference type="Gene3D" id="3.40.390.70">
    <property type="match status" value="1"/>
</dbReference>
<dbReference type="NCBIfam" id="TIGR04549">
    <property type="entry name" value="LP_HExxH_w_tonB"/>
    <property type="match status" value="1"/>
</dbReference>
<sequence>MLKHKIYLVVLALAIFASCKKEDDLGDVSQIPGLGGDTWATGPIDKWILDSLTTPFNVSAKYKWDQGELEFDKTLTPPKEEKIIPVMSSIKSVWIDNYVKEAGKPFMMKYIPKWFVLVGSASWNIDGTITLGTAEGGRRVLLYVLNDFRIKGMPGYVPSDSFNIKQMFHTIEHEFGHILHQTVLYPQEWKSISTGDYTSDWNNTTDSSAHEKGFITMYAQSNPDDDFVEMISMMLTEGKAGYEGILSTITSTTGKSKLRQKETMVVSYFKDVWGIDFASLQQRTRNSIELLIK</sequence>
<comment type="caution">
    <text evidence="1">The sequence shown here is derived from an EMBL/GenBank/DDBJ whole genome shotgun (WGS) entry which is preliminary data.</text>
</comment>
<dbReference type="InterPro" id="IPR030890">
    <property type="entry name" value="LP_HExxH_w_TonB"/>
</dbReference>
<evidence type="ECO:0000313" key="2">
    <source>
        <dbReference type="Proteomes" id="UP000192610"/>
    </source>
</evidence>
<reference evidence="2" key="1">
    <citation type="submission" date="2016-04" db="EMBL/GenBank/DDBJ databases">
        <authorList>
            <person name="Chen L."/>
            <person name="Zhuang W."/>
            <person name="Wang G."/>
        </authorList>
    </citation>
    <scope>NUCLEOTIDE SEQUENCE [LARGE SCALE GENOMIC DNA]</scope>
    <source>
        <strain evidence="2">17621</strain>
    </source>
</reference>
<proteinExistence type="predicted"/>
<protein>
    <recommendedName>
        <fullName evidence="3">Substrate import-associated zinc metallohydrolase lipoprotein</fullName>
    </recommendedName>
</protein>
<dbReference type="AlphaFoldDB" id="A0A1V9F0S1"/>
<evidence type="ECO:0008006" key="3">
    <source>
        <dbReference type="Google" id="ProtNLM"/>
    </source>
</evidence>
<accession>A0A1V9F0S1</accession>
<dbReference type="OrthoDB" id="1113652at2"/>
<keyword evidence="2" id="KW-1185">Reference proteome</keyword>
<gene>
    <name evidence="1" type="ORF">A4H97_27015</name>
</gene>
<dbReference type="Pfam" id="PF15890">
    <property type="entry name" value="Peptidase_Mx1"/>
    <property type="match status" value="1"/>
</dbReference>
<dbReference type="Proteomes" id="UP000192610">
    <property type="component" value="Unassembled WGS sequence"/>
</dbReference>
<dbReference type="RefSeq" id="WP_081198448.1">
    <property type="nucleotide sequence ID" value="NZ_FOCZ01000018.1"/>
</dbReference>
<evidence type="ECO:0000313" key="1">
    <source>
        <dbReference type="EMBL" id="OQP51856.1"/>
    </source>
</evidence>
<dbReference type="PROSITE" id="PS51257">
    <property type="entry name" value="PROKAR_LIPOPROTEIN"/>
    <property type="match status" value="1"/>
</dbReference>
<dbReference type="SUPFAM" id="SSF55486">
    <property type="entry name" value="Metalloproteases ('zincins'), catalytic domain"/>
    <property type="match status" value="1"/>
</dbReference>
<dbReference type="EMBL" id="LVXG01000010">
    <property type="protein sequence ID" value="OQP51856.1"/>
    <property type="molecule type" value="Genomic_DNA"/>
</dbReference>
<dbReference type="STRING" id="354355.SAMN05660816_06171"/>
<name>A0A1V9F0S1_9BACT</name>
<organism evidence="1 2">
    <name type="scientific">Niastella yeongjuensis</name>
    <dbReference type="NCBI Taxonomy" id="354355"/>
    <lineage>
        <taxon>Bacteria</taxon>
        <taxon>Pseudomonadati</taxon>
        <taxon>Bacteroidota</taxon>
        <taxon>Chitinophagia</taxon>
        <taxon>Chitinophagales</taxon>
        <taxon>Chitinophagaceae</taxon>
        <taxon>Niastella</taxon>
    </lineage>
</organism>